<dbReference type="STRING" id="870435.A0A0C3P2Y3"/>
<proteinExistence type="predicted"/>
<dbReference type="EMBL" id="KN831986">
    <property type="protein sequence ID" value="KIO01664.1"/>
    <property type="molecule type" value="Genomic_DNA"/>
</dbReference>
<dbReference type="HOGENOM" id="CLU_1897062_0_0_1"/>
<reference evidence="1 2" key="1">
    <citation type="submission" date="2014-04" db="EMBL/GenBank/DDBJ databases">
        <authorList>
            <consortium name="DOE Joint Genome Institute"/>
            <person name="Kuo A."/>
            <person name="Kohler A."/>
            <person name="Costa M.D."/>
            <person name="Nagy L.G."/>
            <person name="Floudas D."/>
            <person name="Copeland A."/>
            <person name="Barry K.W."/>
            <person name="Cichocki N."/>
            <person name="Veneault-Fourrey C."/>
            <person name="LaButti K."/>
            <person name="Lindquist E.A."/>
            <person name="Lipzen A."/>
            <person name="Lundell T."/>
            <person name="Morin E."/>
            <person name="Murat C."/>
            <person name="Sun H."/>
            <person name="Tunlid A."/>
            <person name="Henrissat B."/>
            <person name="Grigoriev I.V."/>
            <person name="Hibbett D.S."/>
            <person name="Martin F."/>
            <person name="Nordberg H.P."/>
            <person name="Cantor M.N."/>
            <person name="Hua S.X."/>
        </authorList>
    </citation>
    <scope>NUCLEOTIDE SEQUENCE [LARGE SCALE GENOMIC DNA]</scope>
    <source>
        <strain evidence="1 2">Marx 270</strain>
    </source>
</reference>
<organism evidence="1 2">
    <name type="scientific">Pisolithus tinctorius Marx 270</name>
    <dbReference type="NCBI Taxonomy" id="870435"/>
    <lineage>
        <taxon>Eukaryota</taxon>
        <taxon>Fungi</taxon>
        <taxon>Dikarya</taxon>
        <taxon>Basidiomycota</taxon>
        <taxon>Agaricomycotina</taxon>
        <taxon>Agaricomycetes</taxon>
        <taxon>Agaricomycetidae</taxon>
        <taxon>Boletales</taxon>
        <taxon>Sclerodermatineae</taxon>
        <taxon>Pisolithaceae</taxon>
        <taxon>Pisolithus</taxon>
    </lineage>
</organism>
<dbReference type="Proteomes" id="UP000054217">
    <property type="component" value="Unassembled WGS sequence"/>
</dbReference>
<name>A0A0C3P2Y3_PISTI</name>
<accession>A0A0C3P2Y3</accession>
<dbReference type="PANTHER" id="PTHR10622:SF10">
    <property type="entry name" value="HET DOMAIN-CONTAINING PROTEIN"/>
    <property type="match status" value="1"/>
</dbReference>
<dbReference type="InParanoid" id="A0A0C3P2Y3"/>
<evidence type="ECO:0000313" key="1">
    <source>
        <dbReference type="EMBL" id="KIO01664.1"/>
    </source>
</evidence>
<evidence type="ECO:0000313" key="2">
    <source>
        <dbReference type="Proteomes" id="UP000054217"/>
    </source>
</evidence>
<reference evidence="2" key="2">
    <citation type="submission" date="2015-01" db="EMBL/GenBank/DDBJ databases">
        <title>Evolutionary Origins and Diversification of the Mycorrhizal Mutualists.</title>
        <authorList>
            <consortium name="DOE Joint Genome Institute"/>
            <consortium name="Mycorrhizal Genomics Consortium"/>
            <person name="Kohler A."/>
            <person name="Kuo A."/>
            <person name="Nagy L.G."/>
            <person name="Floudas D."/>
            <person name="Copeland A."/>
            <person name="Barry K.W."/>
            <person name="Cichocki N."/>
            <person name="Veneault-Fourrey C."/>
            <person name="LaButti K."/>
            <person name="Lindquist E.A."/>
            <person name="Lipzen A."/>
            <person name="Lundell T."/>
            <person name="Morin E."/>
            <person name="Murat C."/>
            <person name="Riley R."/>
            <person name="Ohm R."/>
            <person name="Sun H."/>
            <person name="Tunlid A."/>
            <person name="Henrissat B."/>
            <person name="Grigoriev I.V."/>
            <person name="Hibbett D.S."/>
            <person name="Martin F."/>
        </authorList>
    </citation>
    <scope>NUCLEOTIDE SEQUENCE [LARGE SCALE GENOMIC DNA]</scope>
    <source>
        <strain evidence="2">Marx 270</strain>
    </source>
</reference>
<protein>
    <submittedName>
        <fullName evidence="1">Uncharacterized protein</fullName>
    </submittedName>
</protein>
<dbReference type="AlphaFoldDB" id="A0A0C3P2Y3"/>
<dbReference type="PANTHER" id="PTHR10622">
    <property type="entry name" value="HET DOMAIN-CONTAINING PROTEIN"/>
    <property type="match status" value="1"/>
</dbReference>
<keyword evidence="2" id="KW-1185">Reference proteome</keyword>
<gene>
    <name evidence="1" type="ORF">M404DRAFT_722338</name>
</gene>
<dbReference type="OrthoDB" id="2727312at2759"/>
<sequence length="134" mass="15485">MRGTVVCMRACAYRWSKSWVTSILALKDLPLHTIVDRGNHPADHKQCGGSGKPCCIDKGCRAELSEAINSMYQWYRHSQKCYVYLNDVDEPALPTKQDFSRFGECNGWPEWFPRGWTLQEFSYRGGFPQKIFII</sequence>